<keyword evidence="3" id="KW-1185">Reference proteome</keyword>
<feature type="non-terminal residue" evidence="2">
    <location>
        <position position="93"/>
    </location>
</feature>
<feature type="compositionally biased region" description="Polar residues" evidence="1">
    <location>
        <begin position="1"/>
        <end position="18"/>
    </location>
</feature>
<accession>A0A7U2HY84</accession>
<feature type="compositionally biased region" description="Basic residues" evidence="1">
    <location>
        <begin position="68"/>
        <end position="86"/>
    </location>
</feature>
<name>A0A7U2HY84_PHANO</name>
<dbReference type="VEuPathDB" id="FungiDB:JI435_301950"/>
<organism evidence="2 3">
    <name type="scientific">Phaeosphaeria nodorum (strain SN15 / ATCC MYA-4574 / FGSC 10173)</name>
    <name type="common">Glume blotch fungus</name>
    <name type="synonym">Parastagonospora nodorum</name>
    <dbReference type="NCBI Taxonomy" id="321614"/>
    <lineage>
        <taxon>Eukaryota</taxon>
        <taxon>Fungi</taxon>
        <taxon>Dikarya</taxon>
        <taxon>Ascomycota</taxon>
        <taxon>Pezizomycotina</taxon>
        <taxon>Dothideomycetes</taxon>
        <taxon>Pleosporomycetidae</taxon>
        <taxon>Pleosporales</taxon>
        <taxon>Pleosporineae</taxon>
        <taxon>Phaeosphaeriaceae</taxon>
        <taxon>Parastagonospora</taxon>
    </lineage>
</organism>
<proteinExistence type="predicted"/>
<dbReference type="Proteomes" id="UP000663193">
    <property type="component" value="Chromosome 5"/>
</dbReference>
<feature type="region of interest" description="Disordered" evidence="1">
    <location>
        <begin position="41"/>
        <end position="93"/>
    </location>
</feature>
<sequence length="93" mass="10447">SNNQQNPPQCSPASTTSADVEADATPQTDAAIAASLSTFNHAATALHQHHRQMDDQQPPTRRSPAPSHHYHLPTLRKKRRDRRRHQTCQTSDY</sequence>
<gene>
    <name evidence="2" type="ORF">JI435_301950</name>
</gene>
<dbReference type="EMBL" id="CP069027">
    <property type="protein sequence ID" value="QRC95083.1"/>
    <property type="molecule type" value="Genomic_DNA"/>
</dbReference>
<reference evidence="3" key="1">
    <citation type="journal article" date="2021" name="BMC Genomics">
        <title>Chromosome-level genome assembly and manually-curated proteome of model necrotroph Parastagonospora nodorum Sn15 reveals a genome-wide trove of candidate effector homologs, and redundancy of virulence-related functions within an accessory chromosome.</title>
        <authorList>
            <person name="Bertazzoni S."/>
            <person name="Jones D.A.B."/>
            <person name="Phan H.T."/>
            <person name="Tan K.-C."/>
            <person name="Hane J.K."/>
        </authorList>
    </citation>
    <scope>NUCLEOTIDE SEQUENCE [LARGE SCALE GENOMIC DNA]</scope>
    <source>
        <strain evidence="3">SN15 / ATCC MYA-4574 / FGSC 10173)</strain>
    </source>
</reference>
<feature type="region of interest" description="Disordered" evidence="1">
    <location>
        <begin position="1"/>
        <end position="29"/>
    </location>
</feature>
<dbReference type="AlphaFoldDB" id="A0A7U2HY84"/>
<evidence type="ECO:0000256" key="1">
    <source>
        <dbReference type="SAM" id="MobiDB-lite"/>
    </source>
</evidence>
<feature type="non-terminal residue" evidence="2">
    <location>
        <position position="1"/>
    </location>
</feature>
<evidence type="ECO:0000313" key="3">
    <source>
        <dbReference type="Proteomes" id="UP000663193"/>
    </source>
</evidence>
<evidence type="ECO:0000313" key="2">
    <source>
        <dbReference type="EMBL" id="QRC95083.1"/>
    </source>
</evidence>
<protein>
    <submittedName>
        <fullName evidence="2">Uncharacterized protein</fullName>
    </submittedName>
</protein>